<organism evidence="1 2">
    <name type="scientific">Fulvivirga sediminis</name>
    <dbReference type="NCBI Taxonomy" id="2803949"/>
    <lineage>
        <taxon>Bacteria</taxon>
        <taxon>Pseudomonadati</taxon>
        <taxon>Bacteroidota</taxon>
        <taxon>Cytophagia</taxon>
        <taxon>Cytophagales</taxon>
        <taxon>Fulvivirgaceae</taxon>
        <taxon>Fulvivirga</taxon>
    </lineage>
</organism>
<dbReference type="AlphaFoldDB" id="A0A937JYQ7"/>
<keyword evidence="2" id="KW-1185">Reference proteome</keyword>
<reference evidence="1" key="1">
    <citation type="submission" date="2021-01" db="EMBL/GenBank/DDBJ databases">
        <title>Fulvivirga kasyanovii gen. nov., sp nov., a novel member of the phylum Bacteroidetes isolated from seawater in a mussel farm.</title>
        <authorList>
            <person name="Zhao L.-H."/>
            <person name="Wang Z.-J."/>
        </authorList>
    </citation>
    <scope>NUCLEOTIDE SEQUENCE</scope>
    <source>
        <strain evidence="1">2943</strain>
    </source>
</reference>
<proteinExistence type="predicted"/>
<dbReference type="NCBIfam" id="TIGR03696">
    <property type="entry name" value="Rhs_assc_core"/>
    <property type="match status" value="1"/>
</dbReference>
<accession>A0A937JYQ7</accession>
<dbReference type="InterPro" id="IPR013320">
    <property type="entry name" value="ConA-like_dom_sf"/>
</dbReference>
<dbReference type="Pfam" id="PF13385">
    <property type="entry name" value="Laminin_G_3"/>
    <property type="match status" value="1"/>
</dbReference>
<sequence length="379" mass="43287">MVREGGDLKLYVNGVYDGGIYIDPTTRLNITNRPIYIGRLGVDGYNTAAIFDDIKIYNYALTSNQIWQTYKGKTLEEIEQEATEHRIALTHYDYGFRIYNPAIGRFLSVDPLTASYPWYTPYQFAGNMPIWAIDLDGLEELIVTTSFEDGFDIELEVIHDDEVLSQVWESIQKPELKEKAAVFFVVGDHMRNGGIGQGHTNTLSGKTIEQYRYYLKNRNNPNLSPAWVDYGGKLEKRFEKYAINIELIREQILDGKSQIHFVALEGQQAMSGVDWNLESIVHEILIHLQEHIVDGKGDGDYGVEDHMTANDYEKLTEDQKKIIDSGSSISGSEAPEGSLARKIYDDVSNALDGGEYKKDYESKTKWVKKFYNERKKKDN</sequence>
<dbReference type="EMBL" id="JAESIY010000005">
    <property type="protein sequence ID" value="MBL3656663.1"/>
    <property type="molecule type" value="Genomic_DNA"/>
</dbReference>
<evidence type="ECO:0000313" key="1">
    <source>
        <dbReference type="EMBL" id="MBL3656663.1"/>
    </source>
</evidence>
<dbReference type="SUPFAM" id="SSF49899">
    <property type="entry name" value="Concanavalin A-like lectins/glucanases"/>
    <property type="match status" value="1"/>
</dbReference>
<name>A0A937JYQ7_9BACT</name>
<comment type="caution">
    <text evidence="1">The sequence shown here is derived from an EMBL/GenBank/DDBJ whole genome shotgun (WGS) entry which is preliminary data.</text>
</comment>
<dbReference type="GO" id="GO:0004553">
    <property type="term" value="F:hydrolase activity, hydrolyzing O-glycosyl compounds"/>
    <property type="evidence" value="ECO:0007669"/>
    <property type="project" value="UniProtKB-ARBA"/>
</dbReference>
<dbReference type="Gene3D" id="2.180.10.10">
    <property type="entry name" value="RHS repeat-associated core"/>
    <property type="match status" value="1"/>
</dbReference>
<protein>
    <recommendedName>
        <fullName evidence="3">RHS repeat-associated core domain-containing protein</fullName>
    </recommendedName>
</protein>
<dbReference type="GO" id="GO:0005975">
    <property type="term" value="P:carbohydrate metabolic process"/>
    <property type="evidence" value="ECO:0007669"/>
    <property type="project" value="UniProtKB-ARBA"/>
</dbReference>
<dbReference type="InterPro" id="IPR022385">
    <property type="entry name" value="Rhs_assc_core"/>
</dbReference>
<gene>
    <name evidence="1" type="ORF">JL102_11010</name>
</gene>
<evidence type="ECO:0000313" key="2">
    <source>
        <dbReference type="Proteomes" id="UP000659388"/>
    </source>
</evidence>
<dbReference type="Proteomes" id="UP000659388">
    <property type="component" value="Unassembled WGS sequence"/>
</dbReference>
<evidence type="ECO:0008006" key="3">
    <source>
        <dbReference type="Google" id="ProtNLM"/>
    </source>
</evidence>